<dbReference type="SUPFAM" id="SSF47175">
    <property type="entry name" value="Cytochromes"/>
    <property type="match status" value="1"/>
</dbReference>
<dbReference type="GO" id="GO:0005506">
    <property type="term" value="F:iron ion binding"/>
    <property type="evidence" value="ECO:0007669"/>
    <property type="project" value="InterPro"/>
</dbReference>
<evidence type="ECO:0000256" key="2">
    <source>
        <dbReference type="ARBA" id="ARBA00022729"/>
    </source>
</evidence>
<accession>A0A1E7Q8G7</accession>
<dbReference type="STRING" id="1628148.BI198_13180"/>
<dbReference type="EMBL" id="MKEK01000001">
    <property type="protein sequence ID" value="OEY70420.1"/>
    <property type="molecule type" value="Genomic_DNA"/>
</dbReference>
<sequence>MLSYSVAAAAKVDLEKTMKEMAFQYKQAHEATSIVQISPHIENLKTLTTTALTADFPEDKALQFKQGLNKVLQELTAAEQAVSVEDLASVKQHLQAVDALRKQYHKQRKVSIWKLLFG</sequence>
<evidence type="ECO:0000256" key="1">
    <source>
        <dbReference type="ARBA" id="ARBA00005523"/>
    </source>
</evidence>
<evidence type="ECO:0008006" key="5">
    <source>
        <dbReference type="Google" id="ProtNLM"/>
    </source>
</evidence>
<dbReference type="GO" id="GO:0022900">
    <property type="term" value="P:electron transport chain"/>
    <property type="evidence" value="ECO:0007669"/>
    <property type="project" value="InterPro"/>
</dbReference>
<dbReference type="Pfam" id="PF07361">
    <property type="entry name" value="Cytochrom_B562"/>
    <property type="match status" value="1"/>
</dbReference>
<dbReference type="AlphaFoldDB" id="A0A1E7Q8G7"/>
<dbReference type="Proteomes" id="UP000242258">
    <property type="component" value="Unassembled WGS sequence"/>
</dbReference>
<keyword evidence="4" id="KW-1185">Reference proteome</keyword>
<keyword evidence="2" id="KW-0732">Signal</keyword>
<evidence type="ECO:0000313" key="4">
    <source>
        <dbReference type="Proteomes" id="UP000242258"/>
    </source>
</evidence>
<dbReference type="GO" id="GO:0042597">
    <property type="term" value="C:periplasmic space"/>
    <property type="evidence" value="ECO:0007669"/>
    <property type="project" value="InterPro"/>
</dbReference>
<name>A0A1E7Q8G7_9GAMM</name>
<comment type="similarity">
    <text evidence="1">Belongs to the cytochrome b562 family.</text>
</comment>
<dbReference type="InterPro" id="IPR010980">
    <property type="entry name" value="Cyt_c/b562"/>
</dbReference>
<dbReference type="GO" id="GO:0009055">
    <property type="term" value="F:electron transfer activity"/>
    <property type="evidence" value="ECO:0007669"/>
    <property type="project" value="InterPro"/>
</dbReference>
<organism evidence="3 4">
    <name type="scientific">Rheinheimera salexigens</name>
    <dbReference type="NCBI Taxonomy" id="1628148"/>
    <lineage>
        <taxon>Bacteria</taxon>
        <taxon>Pseudomonadati</taxon>
        <taxon>Pseudomonadota</taxon>
        <taxon>Gammaproteobacteria</taxon>
        <taxon>Chromatiales</taxon>
        <taxon>Chromatiaceae</taxon>
        <taxon>Rheinheimera</taxon>
    </lineage>
</organism>
<evidence type="ECO:0000313" key="3">
    <source>
        <dbReference type="EMBL" id="OEY70420.1"/>
    </source>
</evidence>
<reference evidence="4" key="1">
    <citation type="submission" date="2016-09" db="EMBL/GenBank/DDBJ databases">
        <authorList>
            <person name="Wan X."/>
            <person name="Hou S."/>
        </authorList>
    </citation>
    <scope>NUCLEOTIDE SEQUENCE [LARGE SCALE GENOMIC DNA]</scope>
    <source>
        <strain evidence="4">KH87</strain>
    </source>
</reference>
<dbReference type="Gene3D" id="1.20.120.10">
    <property type="entry name" value="Cytochrome c/b562"/>
    <property type="match status" value="1"/>
</dbReference>
<dbReference type="GO" id="GO:0020037">
    <property type="term" value="F:heme binding"/>
    <property type="evidence" value="ECO:0007669"/>
    <property type="project" value="InterPro"/>
</dbReference>
<dbReference type="InterPro" id="IPR009155">
    <property type="entry name" value="Cyt_b562"/>
</dbReference>
<proteinExistence type="inferred from homology"/>
<gene>
    <name evidence="3" type="ORF">BI198_13180</name>
</gene>
<comment type="caution">
    <text evidence="3">The sequence shown here is derived from an EMBL/GenBank/DDBJ whole genome shotgun (WGS) entry which is preliminary data.</text>
</comment>
<protein>
    <recommendedName>
        <fullName evidence="5">Soluble cytochrome b562</fullName>
    </recommendedName>
</protein>